<dbReference type="EMBL" id="NESQ01000083">
    <property type="protein sequence ID" value="PUU79736.1"/>
    <property type="molecule type" value="Genomic_DNA"/>
</dbReference>
<sequence>MLSSFLLSFLLGEAVIKLTVLWWGWVLVVGALRYCNGILLLQCRTAQYVASCCDTLHDFFFDFFNFLQECME</sequence>
<evidence type="ECO:0000256" key="1">
    <source>
        <dbReference type="SAM" id="Phobius"/>
    </source>
</evidence>
<keyword evidence="1" id="KW-0812">Transmembrane</keyword>
<evidence type="ECO:0000313" key="2">
    <source>
        <dbReference type="EMBL" id="PUU79736.1"/>
    </source>
</evidence>
<keyword evidence="3" id="KW-1185">Reference proteome</keyword>
<keyword evidence="1" id="KW-1133">Transmembrane helix</keyword>
<keyword evidence="1" id="KW-0472">Membrane</keyword>
<organism evidence="2 3">
    <name type="scientific">Tuber borchii</name>
    <name type="common">White truffle</name>
    <dbReference type="NCBI Taxonomy" id="42251"/>
    <lineage>
        <taxon>Eukaryota</taxon>
        <taxon>Fungi</taxon>
        <taxon>Dikarya</taxon>
        <taxon>Ascomycota</taxon>
        <taxon>Pezizomycotina</taxon>
        <taxon>Pezizomycetes</taxon>
        <taxon>Pezizales</taxon>
        <taxon>Tuberaceae</taxon>
        <taxon>Tuber</taxon>
    </lineage>
</organism>
<accession>A0A2T6ZW83</accession>
<gene>
    <name evidence="2" type="ORF">B9Z19DRAFT_795270</name>
</gene>
<dbReference type="AlphaFoldDB" id="A0A2T6ZW83"/>
<protein>
    <submittedName>
        <fullName evidence="2">Uncharacterized protein</fullName>
    </submittedName>
</protein>
<proteinExistence type="predicted"/>
<name>A0A2T6ZW83_TUBBO</name>
<comment type="caution">
    <text evidence="2">The sequence shown here is derived from an EMBL/GenBank/DDBJ whole genome shotgun (WGS) entry which is preliminary data.</text>
</comment>
<feature type="transmembrane region" description="Helical" evidence="1">
    <location>
        <begin position="20"/>
        <end position="41"/>
    </location>
</feature>
<reference evidence="2 3" key="1">
    <citation type="submission" date="2017-04" db="EMBL/GenBank/DDBJ databases">
        <title>Draft genome sequence of Tuber borchii Vittad., a whitish edible truffle.</title>
        <authorList>
            <consortium name="DOE Joint Genome Institute"/>
            <person name="Murat C."/>
            <person name="Kuo A."/>
            <person name="Barry K.W."/>
            <person name="Clum A."/>
            <person name="Dockter R.B."/>
            <person name="Fauchery L."/>
            <person name="Iotti M."/>
            <person name="Kohler A."/>
            <person name="Labutti K."/>
            <person name="Lindquist E.A."/>
            <person name="Lipzen A."/>
            <person name="Ohm R.A."/>
            <person name="Wang M."/>
            <person name="Grigoriev I.V."/>
            <person name="Zambonelli A."/>
            <person name="Martin F.M."/>
        </authorList>
    </citation>
    <scope>NUCLEOTIDE SEQUENCE [LARGE SCALE GENOMIC DNA]</scope>
    <source>
        <strain evidence="2 3">Tbo3840</strain>
    </source>
</reference>
<evidence type="ECO:0000313" key="3">
    <source>
        <dbReference type="Proteomes" id="UP000244722"/>
    </source>
</evidence>
<dbReference type="Proteomes" id="UP000244722">
    <property type="component" value="Unassembled WGS sequence"/>
</dbReference>